<dbReference type="EMBL" id="JAWJEJ010000001">
    <property type="protein sequence ID" value="MDV3456622.1"/>
    <property type="molecule type" value="Genomic_DNA"/>
</dbReference>
<dbReference type="RefSeq" id="WP_317225799.1">
    <property type="nucleotide sequence ID" value="NZ_JAWJEJ010000001.1"/>
</dbReference>
<reference evidence="2 3" key="1">
    <citation type="submission" date="2023-10" db="EMBL/GenBank/DDBJ databases">
        <title>Sphingomonas sp. HF-S4 16S ribosomal RNA gene Genome sequencing and assembly.</title>
        <authorList>
            <person name="Lee H."/>
        </authorList>
    </citation>
    <scope>NUCLEOTIDE SEQUENCE [LARGE SCALE GENOMIC DNA]</scope>
    <source>
        <strain evidence="2 3">HF-S4</strain>
    </source>
</reference>
<dbReference type="Proteomes" id="UP001273531">
    <property type="component" value="Unassembled WGS sequence"/>
</dbReference>
<accession>A0ABU3Y604</accession>
<proteinExistence type="predicted"/>
<keyword evidence="1" id="KW-0812">Transmembrane</keyword>
<feature type="transmembrane region" description="Helical" evidence="1">
    <location>
        <begin position="7"/>
        <end position="25"/>
    </location>
</feature>
<evidence type="ECO:0008006" key="4">
    <source>
        <dbReference type="Google" id="ProtNLM"/>
    </source>
</evidence>
<evidence type="ECO:0000256" key="1">
    <source>
        <dbReference type="SAM" id="Phobius"/>
    </source>
</evidence>
<evidence type="ECO:0000313" key="2">
    <source>
        <dbReference type="EMBL" id="MDV3456622.1"/>
    </source>
</evidence>
<gene>
    <name evidence="2" type="ORF">RZN05_06460</name>
</gene>
<keyword evidence="1" id="KW-1133">Transmembrane helix</keyword>
<protein>
    <recommendedName>
        <fullName evidence="4">GlsB/YeaQ/YmgE family stress response membrane protein</fullName>
    </recommendedName>
</protein>
<name>A0ABU3Y604_9SPHN</name>
<evidence type="ECO:0000313" key="3">
    <source>
        <dbReference type="Proteomes" id="UP001273531"/>
    </source>
</evidence>
<keyword evidence="3" id="KW-1185">Reference proteome</keyword>
<sequence length="78" mass="8360">MGFFTLIGWILAELVGGIGAGWVAGEIANRVLPPSTSGLPPAAIIALVIGGLVIFLLERRCRRKYGEGPLDLLQFPHY</sequence>
<feature type="transmembrane region" description="Helical" evidence="1">
    <location>
        <begin position="37"/>
        <end position="57"/>
    </location>
</feature>
<organism evidence="2 3">
    <name type="scientific">Sphingomonas agrestis</name>
    <dbReference type="NCBI Taxonomy" id="3080540"/>
    <lineage>
        <taxon>Bacteria</taxon>
        <taxon>Pseudomonadati</taxon>
        <taxon>Pseudomonadota</taxon>
        <taxon>Alphaproteobacteria</taxon>
        <taxon>Sphingomonadales</taxon>
        <taxon>Sphingomonadaceae</taxon>
        <taxon>Sphingomonas</taxon>
    </lineage>
</organism>
<comment type="caution">
    <text evidence="2">The sequence shown here is derived from an EMBL/GenBank/DDBJ whole genome shotgun (WGS) entry which is preliminary data.</text>
</comment>
<keyword evidence="1" id="KW-0472">Membrane</keyword>